<dbReference type="RefSeq" id="WP_253649018.1">
    <property type="nucleotide sequence ID" value="NZ_BAAAMO010000007.1"/>
</dbReference>
<dbReference type="GO" id="GO:0016787">
    <property type="term" value="F:hydrolase activity"/>
    <property type="evidence" value="ECO:0007669"/>
    <property type="project" value="UniProtKB-KW"/>
</dbReference>
<keyword evidence="3" id="KW-1185">Reference proteome</keyword>
<dbReference type="EMBL" id="JBHTIL010000006">
    <property type="protein sequence ID" value="MFD0927423.1"/>
    <property type="molecule type" value="Genomic_DNA"/>
</dbReference>
<name>A0ABW3GB40_9NOCA</name>
<dbReference type="InterPro" id="IPR029058">
    <property type="entry name" value="AB_hydrolase_fold"/>
</dbReference>
<dbReference type="InterPro" id="IPR050266">
    <property type="entry name" value="AB_hydrolase_sf"/>
</dbReference>
<reference evidence="3" key="1">
    <citation type="journal article" date="2019" name="Int. J. Syst. Evol. Microbiol.">
        <title>The Global Catalogue of Microorganisms (GCM) 10K type strain sequencing project: providing services to taxonomists for standard genome sequencing and annotation.</title>
        <authorList>
            <consortium name="The Broad Institute Genomics Platform"/>
            <consortium name="The Broad Institute Genome Sequencing Center for Infectious Disease"/>
            <person name="Wu L."/>
            <person name="Ma J."/>
        </authorList>
    </citation>
    <scope>NUCLEOTIDE SEQUENCE [LARGE SCALE GENOMIC DNA]</scope>
    <source>
        <strain evidence="3">CCUG 50873</strain>
    </source>
</reference>
<evidence type="ECO:0000259" key="1">
    <source>
        <dbReference type="Pfam" id="PF00561"/>
    </source>
</evidence>
<dbReference type="PANTHER" id="PTHR43798">
    <property type="entry name" value="MONOACYLGLYCEROL LIPASE"/>
    <property type="match status" value="1"/>
</dbReference>
<feature type="domain" description="AB hydrolase-1" evidence="1">
    <location>
        <begin position="27"/>
        <end position="135"/>
    </location>
</feature>
<dbReference type="PANTHER" id="PTHR43798:SF29">
    <property type="entry name" value="AB HYDROLASE-1 DOMAIN-CONTAINING PROTEIN"/>
    <property type="match status" value="1"/>
</dbReference>
<gene>
    <name evidence="2" type="ORF">ACFQ04_16915</name>
</gene>
<proteinExistence type="predicted"/>
<protein>
    <submittedName>
        <fullName evidence="2">Alpha/beta fold hydrolase</fullName>
    </submittedName>
</protein>
<evidence type="ECO:0000313" key="3">
    <source>
        <dbReference type="Proteomes" id="UP001597068"/>
    </source>
</evidence>
<accession>A0ABW3GB40</accession>
<evidence type="ECO:0000313" key="2">
    <source>
        <dbReference type="EMBL" id="MFD0927423.1"/>
    </source>
</evidence>
<dbReference type="SUPFAM" id="SSF53474">
    <property type="entry name" value="alpha/beta-Hydrolases"/>
    <property type="match status" value="1"/>
</dbReference>
<dbReference type="Gene3D" id="3.40.50.1820">
    <property type="entry name" value="alpha/beta hydrolase"/>
    <property type="match status" value="1"/>
</dbReference>
<sequence length="281" mass="29893">MSSSFVDTELGRLHIETRERSGDSGVPVVLWHSMFVDSASWGRLVPHLVGRDLVLVDAPSSGDSEPLRDAADIAACARAAGAVVEAVRQRSGADRVDWVGTAWGGHVGMDLAATRPDLLRSLVAISAPTFPVPPALRARVRLLLPLYRLIGPRGPVRSAIIETLFTDHTRRSDPEAVALLDDSLRRSGRSMITAVRTAILNRTDLLPAARQIACPTLLVATDDRGEWTGVQAQGAADVMHDARVVTIGGARVIPALEQPVATAGAIMAFWAEVAGRVSPST</sequence>
<organism evidence="2 3">
    <name type="scientific">Williamsia deligens</name>
    <dbReference type="NCBI Taxonomy" id="321325"/>
    <lineage>
        <taxon>Bacteria</taxon>
        <taxon>Bacillati</taxon>
        <taxon>Actinomycetota</taxon>
        <taxon>Actinomycetes</taxon>
        <taxon>Mycobacteriales</taxon>
        <taxon>Nocardiaceae</taxon>
        <taxon>Williamsia</taxon>
    </lineage>
</organism>
<dbReference type="Proteomes" id="UP001597068">
    <property type="component" value="Unassembled WGS sequence"/>
</dbReference>
<dbReference type="InterPro" id="IPR000073">
    <property type="entry name" value="AB_hydrolase_1"/>
</dbReference>
<keyword evidence="2" id="KW-0378">Hydrolase</keyword>
<comment type="caution">
    <text evidence="2">The sequence shown here is derived from an EMBL/GenBank/DDBJ whole genome shotgun (WGS) entry which is preliminary data.</text>
</comment>
<dbReference type="Pfam" id="PF00561">
    <property type="entry name" value="Abhydrolase_1"/>
    <property type="match status" value="1"/>
</dbReference>